<proteinExistence type="inferred from homology"/>
<dbReference type="PANTHER" id="PTHR11913">
    <property type="entry name" value="COFILIN-RELATED"/>
    <property type="match status" value="1"/>
</dbReference>
<dbReference type="SUPFAM" id="SSF55753">
    <property type="entry name" value="Actin depolymerizing proteins"/>
    <property type="match status" value="1"/>
</dbReference>
<dbReference type="RefSeq" id="XP_038061417.1">
    <property type="nucleotide sequence ID" value="XM_038205489.1"/>
</dbReference>
<evidence type="ECO:0000313" key="5">
    <source>
        <dbReference type="Proteomes" id="UP000887568"/>
    </source>
</evidence>
<evidence type="ECO:0000256" key="2">
    <source>
        <dbReference type="ARBA" id="ARBA00023203"/>
    </source>
</evidence>
<evidence type="ECO:0000256" key="1">
    <source>
        <dbReference type="ARBA" id="ARBA00006844"/>
    </source>
</evidence>
<dbReference type="GO" id="GO:0030042">
    <property type="term" value="P:actin filament depolymerization"/>
    <property type="evidence" value="ECO:0007669"/>
    <property type="project" value="InterPro"/>
</dbReference>
<reference evidence="4" key="1">
    <citation type="submission" date="2022-11" db="UniProtKB">
        <authorList>
            <consortium name="EnsemblMetazoa"/>
        </authorList>
    </citation>
    <scope>IDENTIFICATION</scope>
</reference>
<keyword evidence="5" id="KW-1185">Reference proteome</keyword>
<evidence type="ECO:0000313" key="4">
    <source>
        <dbReference type="EnsemblMetazoa" id="XP_038061417.1"/>
    </source>
</evidence>
<dbReference type="AlphaFoldDB" id="A0A914AC38"/>
<dbReference type="GeneID" id="119732102"/>
<keyword evidence="2" id="KW-0009">Actin-binding</keyword>
<dbReference type="SMART" id="SM00102">
    <property type="entry name" value="ADF"/>
    <property type="match status" value="1"/>
</dbReference>
<dbReference type="InterPro" id="IPR029006">
    <property type="entry name" value="ADF-H/Gelsolin-like_dom_sf"/>
</dbReference>
<feature type="domain" description="ADF-H" evidence="3">
    <location>
        <begin position="1"/>
        <end position="114"/>
    </location>
</feature>
<dbReference type="OrthoDB" id="10249245at2759"/>
<accession>A0A914AC38</accession>
<name>A0A914AC38_PATMI</name>
<dbReference type="GO" id="GO:0015629">
    <property type="term" value="C:actin cytoskeleton"/>
    <property type="evidence" value="ECO:0007669"/>
    <property type="project" value="InterPro"/>
</dbReference>
<protein>
    <recommendedName>
        <fullName evidence="3">ADF-H domain-containing protein</fullName>
    </recommendedName>
</protein>
<dbReference type="PROSITE" id="PS51263">
    <property type="entry name" value="ADF_H"/>
    <property type="match status" value="1"/>
</dbReference>
<dbReference type="EnsemblMetazoa" id="XM_038205489.1">
    <property type="protein sequence ID" value="XP_038061417.1"/>
    <property type="gene ID" value="LOC119732102"/>
</dbReference>
<dbReference type="InterPro" id="IPR002108">
    <property type="entry name" value="ADF-H"/>
</dbReference>
<evidence type="ECO:0000259" key="3">
    <source>
        <dbReference type="PROSITE" id="PS51263"/>
    </source>
</evidence>
<dbReference type="GO" id="GO:0003779">
    <property type="term" value="F:actin binding"/>
    <property type="evidence" value="ECO:0007669"/>
    <property type="project" value="UniProtKB-KW"/>
</dbReference>
<sequence>MKNDHKYPWAIFKIQQNRVVVDTLGTGGYEEFIVALTASGEPRYALYDVPQDWVYAEFNIVFIFWIPDDVPWSKAVPYGRTVVGLKQKFTGIKTIMEAYGTASSIKDDMIYTVNKWYVGK</sequence>
<dbReference type="Gene3D" id="3.40.20.10">
    <property type="entry name" value="Severin"/>
    <property type="match status" value="1"/>
</dbReference>
<dbReference type="Pfam" id="PF00241">
    <property type="entry name" value="Cofilin_ADF"/>
    <property type="match status" value="1"/>
</dbReference>
<comment type="similarity">
    <text evidence="1">Belongs to the actin-binding proteins ADF family.</text>
</comment>
<dbReference type="InterPro" id="IPR017904">
    <property type="entry name" value="ADF/Cofilin"/>
</dbReference>
<organism evidence="4 5">
    <name type="scientific">Patiria miniata</name>
    <name type="common">Bat star</name>
    <name type="synonym">Asterina miniata</name>
    <dbReference type="NCBI Taxonomy" id="46514"/>
    <lineage>
        <taxon>Eukaryota</taxon>
        <taxon>Metazoa</taxon>
        <taxon>Echinodermata</taxon>
        <taxon>Eleutherozoa</taxon>
        <taxon>Asterozoa</taxon>
        <taxon>Asteroidea</taxon>
        <taxon>Valvatacea</taxon>
        <taxon>Valvatida</taxon>
        <taxon>Asterinidae</taxon>
        <taxon>Patiria</taxon>
    </lineage>
</organism>
<dbReference type="Proteomes" id="UP000887568">
    <property type="component" value="Unplaced"/>
</dbReference>